<dbReference type="GO" id="GO:0005737">
    <property type="term" value="C:cytoplasm"/>
    <property type="evidence" value="ECO:0007669"/>
    <property type="project" value="TreeGrafter"/>
</dbReference>
<comment type="caution">
    <text evidence="8">The sequence shown here is derived from an EMBL/GenBank/DDBJ whole genome shotgun (WGS) entry which is preliminary data.</text>
</comment>
<dbReference type="InterPro" id="IPR016024">
    <property type="entry name" value="ARM-type_fold"/>
</dbReference>
<dbReference type="PROSITE" id="PS50176">
    <property type="entry name" value="ARM_REPEAT"/>
    <property type="match status" value="3"/>
</dbReference>
<dbReference type="AlphaFoldDB" id="A0A4S2LQZ6"/>
<dbReference type="Proteomes" id="UP000308267">
    <property type="component" value="Unassembled WGS sequence"/>
</dbReference>
<feature type="repeat" description="ARM" evidence="6">
    <location>
        <begin position="421"/>
        <end position="452"/>
    </location>
</feature>
<feature type="region of interest" description="Disordered" evidence="7">
    <location>
        <begin position="58"/>
        <end position="105"/>
    </location>
</feature>
<dbReference type="PANTHER" id="PTHR10372:SF27">
    <property type="entry name" value="ADHERENS JUNCTION PROTEIN P120"/>
    <property type="match status" value="1"/>
</dbReference>
<keyword evidence="9" id="KW-1185">Reference proteome</keyword>
<evidence type="ECO:0000256" key="1">
    <source>
        <dbReference type="ARBA" id="ARBA00004282"/>
    </source>
</evidence>
<comment type="similarity">
    <text evidence="2">Belongs to the beta-catenin family.</text>
</comment>
<feature type="compositionally biased region" description="Basic and acidic residues" evidence="7">
    <location>
        <begin position="85"/>
        <end position="103"/>
    </location>
</feature>
<evidence type="ECO:0000256" key="6">
    <source>
        <dbReference type="PROSITE-ProRule" id="PRU00259"/>
    </source>
</evidence>
<dbReference type="Gene3D" id="1.25.10.10">
    <property type="entry name" value="Leucine-rich Repeat Variant"/>
    <property type="match status" value="1"/>
</dbReference>
<comment type="subcellular location">
    <subcellularLocation>
        <location evidence="1">Cell junction</location>
    </subcellularLocation>
</comment>
<dbReference type="InterPro" id="IPR028435">
    <property type="entry name" value="Plakophilin/d_Catenin"/>
</dbReference>
<organism evidence="8 9">
    <name type="scientific">Opisthorchis felineus</name>
    <dbReference type="NCBI Taxonomy" id="147828"/>
    <lineage>
        <taxon>Eukaryota</taxon>
        <taxon>Metazoa</taxon>
        <taxon>Spiralia</taxon>
        <taxon>Lophotrochozoa</taxon>
        <taxon>Platyhelminthes</taxon>
        <taxon>Trematoda</taxon>
        <taxon>Digenea</taxon>
        <taxon>Opisthorchiida</taxon>
        <taxon>Opisthorchiata</taxon>
        <taxon>Opisthorchiidae</taxon>
        <taxon>Opisthorchis</taxon>
    </lineage>
</organism>
<keyword evidence="3" id="KW-0677">Repeat</keyword>
<feature type="region of interest" description="Disordered" evidence="7">
    <location>
        <begin position="991"/>
        <end position="1022"/>
    </location>
</feature>
<accession>A0A4S2LQZ6</accession>
<evidence type="ECO:0000256" key="5">
    <source>
        <dbReference type="ARBA" id="ARBA00022949"/>
    </source>
</evidence>
<protein>
    <recommendedName>
        <fullName evidence="10">Armadillo repeat-containing domain-containing protein</fullName>
    </recommendedName>
</protein>
<proteinExistence type="inferred from homology"/>
<reference evidence="8 9" key="1">
    <citation type="journal article" date="2019" name="BMC Genomics">
        <title>New insights from Opisthorchis felineus genome: update on genomics of the epidemiologically important liver flukes.</title>
        <authorList>
            <person name="Ershov N.I."/>
            <person name="Mordvinov V.A."/>
            <person name="Prokhortchouk E.B."/>
            <person name="Pakharukova M.Y."/>
            <person name="Gunbin K.V."/>
            <person name="Ustyantsev K."/>
            <person name="Genaev M.A."/>
            <person name="Blinov A.G."/>
            <person name="Mazur A."/>
            <person name="Boulygina E."/>
            <person name="Tsygankova S."/>
            <person name="Khrameeva E."/>
            <person name="Chekanov N."/>
            <person name="Fan G."/>
            <person name="Xiao A."/>
            <person name="Zhang H."/>
            <person name="Xu X."/>
            <person name="Yang H."/>
            <person name="Solovyev V."/>
            <person name="Lee S.M."/>
            <person name="Liu X."/>
            <person name="Afonnikov D.A."/>
            <person name="Skryabin K.G."/>
        </authorList>
    </citation>
    <scope>NUCLEOTIDE SEQUENCE [LARGE SCALE GENOMIC DNA]</scope>
    <source>
        <strain evidence="8">AK-0245</strain>
        <tissue evidence="8">Whole organism</tissue>
    </source>
</reference>
<name>A0A4S2LQZ6_OPIFE</name>
<keyword evidence="4" id="KW-0130">Cell adhesion</keyword>
<dbReference type="InterPro" id="IPR000225">
    <property type="entry name" value="Armadillo"/>
</dbReference>
<dbReference type="PANTHER" id="PTHR10372">
    <property type="entry name" value="PLAKOPHILLIN-RELATED"/>
    <property type="match status" value="1"/>
</dbReference>
<gene>
    <name evidence="8" type="ORF">CRM22_005462</name>
</gene>
<evidence type="ECO:0000256" key="7">
    <source>
        <dbReference type="SAM" id="MobiDB-lite"/>
    </source>
</evidence>
<dbReference type="EMBL" id="SJOL01006463">
    <property type="protein sequence ID" value="TGZ66200.1"/>
    <property type="molecule type" value="Genomic_DNA"/>
</dbReference>
<dbReference type="STRING" id="147828.A0A4S2LQZ6"/>
<dbReference type="GO" id="GO:0005912">
    <property type="term" value="C:adherens junction"/>
    <property type="evidence" value="ECO:0007669"/>
    <property type="project" value="TreeGrafter"/>
</dbReference>
<feature type="compositionally biased region" description="Polar residues" evidence="7">
    <location>
        <begin position="67"/>
        <end position="81"/>
    </location>
</feature>
<evidence type="ECO:0000256" key="3">
    <source>
        <dbReference type="ARBA" id="ARBA00022737"/>
    </source>
</evidence>
<keyword evidence="5" id="KW-0965">Cell junction</keyword>
<dbReference type="OrthoDB" id="3245100at2759"/>
<evidence type="ECO:0000256" key="4">
    <source>
        <dbReference type="ARBA" id="ARBA00022889"/>
    </source>
</evidence>
<dbReference type="GO" id="GO:0005886">
    <property type="term" value="C:plasma membrane"/>
    <property type="evidence" value="ECO:0007669"/>
    <property type="project" value="TreeGrafter"/>
</dbReference>
<dbReference type="SUPFAM" id="SSF48371">
    <property type="entry name" value="ARM repeat"/>
    <property type="match status" value="1"/>
</dbReference>
<dbReference type="SMART" id="SM00185">
    <property type="entry name" value="ARM"/>
    <property type="match status" value="4"/>
</dbReference>
<dbReference type="Pfam" id="PF00514">
    <property type="entry name" value="Arm"/>
    <property type="match status" value="1"/>
</dbReference>
<feature type="repeat" description="ARM" evidence="6">
    <location>
        <begin position="775"/>
        <end position="808"/>
    </location>
</feature>
<dbReference type="InterPro" id="IPR011989">
    <property type="entry name" value="ARM-like"/>
</dbReference>
<dbReference type="GO" id="GO:0098609">
    <property type="term" value="P:cell-cell adhesion"/>
    <property type="evidence" value="ECO:0007669"/>
    <property type="project" value="InterPro"/>
</dbReference>
<dbReference type="GO" id="GO:0005634">
    <property type="term" value="C:nucleus"/>
    <property type="evidence" value="ECO:0007669"/>
    <property type="project" value="TreeGrafter"/>
</dbReference>
<feature type="repeat" description="ARM" evidence="6">
    <location>
        <begin position="728"/>
        <end position="757"/>
    </location>
</feature>
<evidence type="ECO:0008006" key="10">
    <source>
        <dbReference type="Google" id="ProtNLM"/>
    </source>
</evidence>
<sequence>MDEEWNSIGGHLRLPSQYDIYDRIENKRLTTIFTKGDEQLVQSTSMNSDSTMFRYYPPERFTPSTPPSSHGNHKPSVSNTALERVTPEWDGEHKNDTVSRTRESPVMIDCSSPQIRLLWRHDRKHSAESSIASSSPLSSDIPGPVHIRQRSVPAAMPSFGQYQLNKDIIPGDSGLERNTLSSSSISKEATGTLGDDTYNLVIDIHVHSGEVQSGNERMTKSLITQTEASLTPRYLTSEIKGRVDKTFIGDCFDMTPQRNGSTATLERLKRNMPPLNSQEMNYKIGLSQANKKFSNLSDSVVETNDTYSEVSRTSRGIKCSNHEGNCIHKLRIQTPMPQRKPTNVEQAKPWKSIRPCRSNSVNIQYHTPESGPATNHQDMDILQVVRLLQSPESEIVINASAYLQHLVYRNPNMKERTRQCGGIAALVQLLYSEHVQICQNTVGVLRNLTSGDNLEIKEELERVGGIRALSWLIENRQGYPHPLPQSTDSTTVTDELTVCTGPQAANRTANASAATATESPINEEFRPTLDSAAAVLCNLAAVNHLKRSVLQEAVIPSLVHTVLKPAACQTVSNDCRTVLREPSFITVLFRNVAAVLRNVSSSEDREVRDRMRQCPHLLWSLITILGAAVRLQCFDTKSVEHCVCCLRNLCFSLQQSTASATAHLQSVNSQAGKSNNLIDTRSQSGSIKLFRSKNSSLKARSYSETETARDGPNPFPTKSVLNLLHQTGTIQMLVDLLQSSSNPCTLEAAAGTIQNLTAGGTLTGPIVRKTVRNLQSLPILVDLINAPTRRVATAAANALRNLALEEESCLLLGKHALVRILTALGDCANSLLSQTVTERHPNGGEWMVPTSTRSGSLLRLSQTLSSSQTQTVYSARSVATALLSLCCVLVRGKLQHARRFVTLGGVETCQEILCNTSDAYQRHSTETLTDHTSVERVNQLAHQLLELLWSFVELRPIYKLAGWSETDFGVIKRGYRLSSLVRKHSKTLRYSLSTKPSPSQSNRTCSNLPYPSDKPQSVGRTESLNSEFSNLELHEEDADMPSIRSGRQLRSFPTEFYGYCSHESWNDSQRSDSLPTRAVYIPPLEANKQRTEKSSNPLSSLTVKTVGMQTAGAHQQSYNPG</sequence>
<evidence type="ECO:0000256" key="2">
    <source>
        <dbReference type="ARBA" id="ARBA00005462"/>
    </source>
</evidence>
<evidence type="ECO:0000313" key="8">
    <source>
        <dbReference type="EMBL" id="TGZ66200.1"/>
    </source>
</evidence>
<evidence type="ECO:0000313" key="9">
    <source>
        <dbReference type="Proteomes" id="UP000308267"/>
    </source>
</evidence>